<comment type="caution">
    <text evidence="1">The sequence shown here is derived from an EMBL/GenBank/DDBJ whole genome shotgun (WGS) entry which is preliminary data.</text>
</comment>
<proteinExistence type="predicted"/>
<reference evidence="1" key="2">
    <citation type="submission" date="2021-04" db="EMBL/GenBank/DDBJ databases">
        <authorList>
            <person name="Gilroy R."/>
        </authorList>
    </citation>
    <scope>NUCLEOTIDE SEQUENCE</scope>
    <source>
        <strain evidence="1">CHK188-5543</strain>
    </source>
</reference>
<dbReference type="Proteomes" id="UP000886800">
    <property type="component" value="Unassembled WGS sequence"/>
</dbReference>
<dbReference type="AlphaFoldDB" id="A0A9D1WSV7"/>
<evidence type="ECO:0000313" key="2">
    <source>
        <dbReference type="Proteomes" id="UP000886800"/>
    </source>
</evidence>
<dbReference type="EMBL" id="DXES01000179">
    <property type="protein sequence ID" value="HIX66277.1"/>
    <property type="molecule type" value="Genomic_DNA"/>
</dbReference>
<evidence type="ECO:0000313" key="1">
    <source>
        <dbReference type="EMBL" id="HIX66277.1"/>
    </source>
</evidence>
<organism evidence="1 2">
    <name type="scientific">Candidatus Anaerotruncus excrementipullorum</name>
    <dbReference type="NCBI Taxonomy" id="2838465"/>
    <lineage>
        <taxon>Bacteria</taxon>
        <taxon>Bacillati</taxon>
        <taxon>Bacillota</taxon>
        <taxon>Clostridia</taxon>
        <taxon>Eubacteriales</taxon>
        <taxon>Oscillospiraceae</taxon>
        <taxon>Anaerotruncus</taxon>
    </lineage>
</organism>
<gene>
    <name evidence="1" type="ORF">H9736_08525</name>
</gene>
<dbReference type="InterPro" id="IPR045751">
    <property type="entry name" value="DUF6179"/>
</dbReference>
<reference evidence="1" key="1">
    <citation type="journal article" date="2021" name="PeerJ">
        <title>Extensive microbial diversity within the chicken gut microbiome revealed by metagenomics and culture.</title>
        <authorList>
            <person name="Gilroy R."/>
            <person name="Ravi A."/>
            <person name="Getino M."/>
            <person name="Pursley I."/>
            <person name="Horton D.L."/>
            <person name="Alikhan N.F."/>
            <person name="Baker D."/>
            <person name="Gharbi K."/>
            <person name="Hall N."/>
            <person name="Watson M."/>
            <person name="Adriaenssens E.M."/>
            <person name="Foster-Nyarko E."/>
            <person name="Jarju S."/>
            <person name="Secka A."/>
            <person name="Antonio M."/>
            <person name="Oren A."/>
            <person name="Chaudhuri R.R."/>
            <person name="La Ragione R."/>
            <person name="Hildebrand F."/>
            <person name="Pallen M.J."/>
        </authorList>
    </citation>
    <scope>NUCLEOTIDE SEQUENCE</scope>
    <source>
        <strain evidence="1">CHK188-5543</strain>
    </source>
</reference>
<sequence>MADAAIINPSALDPGAIDPENFTASLLRQATGKGLLTQQEAQSIQEGLLLLLEEQVQRLTQGESSSLPTQRAEELMDGIGYCVDFYLQSLPTLEEALEALQARRVAQLYEAGRGLLEEHAKASEGLLSRVRATRVATPNLGYNRTLDVTLPGYLRQWKRARYPQGFPVLAEYPLAGDRPLPEGIAGVHAYLAALALENRFCARFAAQVPQVLEAFARQYRTSPEEVYGNLFSLTLRSLLFSHLAEEAGPLPSREGLASLELRLALLPPGQWGEVLGQAAQQLLAAWGFENPKLEDYILAEARRLGHGVELSGGKLAGLAAAAPGDGQLIHLDGERLDDDAFAAVAEELLLCDQPERKAQIIQTEVRSLEDLRDLLDGGSVFEEELPGLFAQLDDATCALLLTCCPVEAAGRQVALGGDSDPWQDALADYVNQLEPQRRSNLLGLFRSLAV</sequence>
<accession>A0A9D1WSV7</accession>
<name>A0A9D1WSV7_9FIRM</name>
<dbReference type="Pfam" id="PF19677">
    <property type="entry name" value="DUF6179"/>
    <property type="match status" value="1"/>
</dbReference>
<protein>
    <submittedName>
        <fullName evidence="1">Uncharacterized protein</fullName>
    </submittedName>
</protein>